<feature type="transmembrane region" description="Helical" evidence="2">
    <location>
        <begin position="37"/>
        <end position="55"/>
    </location>
</feature>
<evidence type="ECO:0000256" key="2">
    <source>
        <dbReference type="SAM" id="Phobius"/>
    </source>
</evidence>
<evidence type="ECO:0000313" key="4">
    <source>
        <dbReference type="Proteomes" id="UP000007755"/>
    </source>
</evidence>
<keyword evidence="2" id="KW-0812">Transmembrane</keyword>
<dbReference type="Proteomes" id="UP000007755">
    <property type="component" value="Unassembled WGS sequence"/>
</dbReference>
<accession>F4WYX9</accession>
<name>F4WYX9_ACREC</name>
<dbReference type="AlphaFoldDB" id="F4WYX9"/>
<sequence length="207" mass="23138">MPGNTLTLSTDDGEQAGEENDRMAPHHLFSPSFPPRGYFHSVVVLQLVFTFLVSCRTRSQLYRIYLAKTPVGTSRRSSTVGGSDIDTDRFADENDENPSWDSRDADSQSPYGQPIKSRGTRKDIRRCRGRPFRRDGTRNVGQRYNRPPYVQSTTRVIAPFDEPGCQQEYALDPPYIGSNALGAAVSPVDRDSYSLQPRSTTCAKLVV</sequence>
<dbReference type="InParanoid" id="F4WYX9"/>
<keyword evidence="2" id="KW-1133">Transmembrane helix</keyword>
<feature type="compositionally biased region" description="Low complexity" evidence="1">
    <location>
        <begin position="73"/>
        <end position="83"/>
    </location>
</feature>
<proteinExistence type="predicted"/>
<gene>
    <name evidence="3" type="ORF">G5I_11193</name>
</gene>
<protein>
    <submittedName>
        <fullName evidence="3">Uncharacterized protein</fullName>
    </submittedName>
</protein>
<dbReference type="EMBL" id="GL888463">
    <property type="protein sequence ID" value="EGI60633.1"/>
    <property type="molecule type" value="Genomic_DNA"/>
</dbReference>
<keyword evidence="2" id="KW-0472">Membrane</keyword>
<keyword evidence="4" id="KW-1185">Reference proteome</keyword>
<organism evidence="4">
    <name type="scientific">Acromyrmex echinatior</name>
    <name type="common">Panamanian leafcutter ant</name>
    <name type="synonym">Acromyrmex octospinosus echinatior</name>
    <dbReference type="NCBI Taxonomy" id="103372"/>
    <lineage>
        <taxon>Eukaryota</taxon>
        <taxon>Metazoa</taxon>
        <taxon>Ecdysozoa</taxon>
        <taxon>Arthropoda</taxon>
        <taxon>Hexapoda</taxon>
        <taxon>Insecta</taxon>
        <taxon>Pterygota</taxon>
        <taxon>Neoptera</taxon>
        <taxon>Endopterygota</taxon>
        <taxon>Hymenoptera</taxon>
        <taxon>Apocrita</taxon>
        <taxon>Aculeata</taxon>
        <taxon>Formicoidea</taxon>
        <taxon>Formicidae</taxon>
        <taxon>Myrmicinae</taxon>
        <taxon>Acromyrmex</taxon>
    </lineage>
</organism>
<reference evidence="3" key="1">
    <citation type="submission" date="2011-02" db="EMBL/GenBank/DDBJ databases">
        <title>The genome of the leaf-cutting ant Acromyrmex echinatior suggests key adaptations to social evolution and fungus farming.</title>
        <authorList>
            <person name="Nygaard S."/>
            <person name="Zhang G."/>
        </authorList>
    </citation>
    <scope>NUCLEOTIDE SEQUENCE</scope>
</reference>
<feature type="region of interest" description="Disordered" evidence="1">
    <location>
        <begin position="73"/>
        <end position="147"/>
    </location>
</feature>
<evidence type="ECO:0000313" key="3">
    <source>
        <dbReference type="EMBL" id="EGI60633.1"/>
    </source>
</evidence>
<evidence type="ECO:0000256" key="1">
    <source>
        <dbReference type="SAM" id="MobiDB-lite"/>
    </source>
</evidence>